<evidence type="ECO:0000313" key="1">
    <source>
        <dbReference type="EnsemblMetazoa" id="G30622.4:cds"/>
    </source>
</evidence>
<protein>
    <submittedName>
        <fullName evidence="1">Uncharacterized protein</fullName>
    </submittedName>
</protein>
<dbReference type="EnsemblMetazoa" id="G30622.4">
    <property type="protein sequence ID" value="G30622.4:cds"/>
    <property type="gene ID" value="G30622"/>
</dbReference>
<evidence type="ECO:0000313" key="2">
    <source>
        <dbReference type="Proteomes" id="UP000005408"/>
    </source>
</evidence>
<dbReference type="AlphaFoldDB" id="A0A8W8LZT3"/>
<proteinExistence type="predicted"/>
<name>A0A8W8LZT3_MAGGI</name>
<dbReference type="EnsemblMetazoa" id="G30622.5">
    <property type="protein sequence ID" value="G30622.5:cds"/>
    <property type="gene ID" value="G30622"/>
</dbReference>
<reference evidence="1" key="1">
    <citation type="submission" date="2022-08" db="UniProtKB">
        <authorList>
            <consortium name="EnsemblMetazoa"/>
        </authorList>
    </citation>
    <scope>IDENTIFICATION</scope>
    <source>
        <strain evidence="1">05x7-T-G4-1.051#20</strain>
    </source>
</reference>
<keyword evidence="2" id="KW-1185">Reference proteome</keyword>
<sequence length="105" mass="11750">QRENACVVTRARRTGNVVAETSVNAPKHRVTVHVKAKSSAAVLKKNAAAERGATDRTPVNVRPTAAVRRSMTHAQRRGTERKLRRNYLLFASEYTVYLRHGNKIT</sequence>
<dbReference type="EnsemblMetazoa" id="G30622.2">
    <property type="protein sequence ID" value="G30622.2:cds"/>
    <property type="gene ID" value="G30622"/>
</dbReference>
<accession>A0A8W8LZT3</accession>
<dbReference type="Proteomes" id="UP000005408">
    <property type="component" value="Unassembled WGS sequence"/>
</dbReference>
<dbReference type="EnsemblMetazoa" id="G30622.6">
    <property type="protein sequence ID" value="G30622.6:cds"/>
    <property type="gene ID" value="G30622"/>
</dbReference>
<organism evidence="1 2">
    <name type="scientific">Magallana gigas</name>
    <name type="common">Pacific oyster</name>
    <name type="synonym">Crassostrea gigas</name>
    <dbReference type="NCBI Taxonomy" id="29159"/>
    <lineage>
        <taxon>Eukaryota</taxon>
        <taxon>Metazoa</taxon>
        <taxon>Spiralia</taxon>
        <taxon>Lophotrochozoa</taxon>
        <taxon>Mollusca</taxon>
        <taxon>Bivalvia</taxon>
        <taxon>Autobranchia</taxon>
        <taxon>Pteriomorphia</taxon>
        <taxon>Ostreida</taxon>
        <taxon>Ostreoidea</taxon>
        <taxon>Ostreidae</taxon>
        <taxon>Magallana</taxon>
    </lineage>
</organism>